<comment type="caution">
    <text evidence="1">The sequence shown here is derived from an EMBL/GenBank/DDBJ whole genome shotgun (WGS) entry which is preliminary data.</text>
</comment>
<evidence type="ECO:0000313" key="1">
    <source>
        <dbReference type="EMBL" id="RSH85871.1"/>
    </source>
</evidence>
<dbReference type="AlphaFoldDB" id="A0A427Y460"/>
<dbReference type="RefSeq" id="XP_028478656.1">
    <property type="nucleotide sequence ID" value="XM_028619684.1"/>
</dbReference>
<organism evidence="1 2">
    <name type="scientific">Apiotrichum porosum</name>
    <dbReference type="NCBI Taxonomy" id="105984"/>
    <lineage>
        <taxon>Eukaryota</taxon>
        <taxon>Fungi</taxon>
        <taxon>Dikarya</taxon>
        <taxon>Basidiomycota</taxon>
        <taxon>Agaricomycotina</taxon>
        <taxon>Tremellomycetes</taxon>
        <taxon>Trichosporonales</taxon>
        <taxon>Trichosporonaceae</taxon>
        <taxon>Apiotrichum</taxon>
    </lineage>
</organism>
<reference evidence="1 2" key="1">
    <citation type="submission" date="2018-11" db="EMBL/GenBank/DDBJ databases">
        <title>Genome sequence of Apiotrichum porosum DSM 27194.</title>
        <authorList>
            <person name="Aliyu H."/>
            <person name="Gorte O."/>
            <person name="Ochsenreither K."/>
        </authorList>
    </citation>
    <scope>NUCLEOTIDE SEQUENCE [LARGE SCALE GENOMIC DNA]</scope>
    <source>
        <strain evidence="1 2">DSM 27194</strain>
    </source>
</reference>
<sequence>MRTSPTLRPSRSTASDIALLGNLSLSTHTMERLGLGTAHKVAPTRVCTGRDDESGKNRDSKYPQHCVPIMMEWSTWYCFYCLKCGTGTGKGTGKVNGWDNFRATSFTTQELAEDLFF</sequence>
<evidence type="ECO:0000313" key="2">
    <source>
        <dbReference type="Proteomes" id="UP000279236"/>
    </source>
</evidence>
<gene>
    <name evidence="1" type="ORF">EHS24_004055</name>
</gene>
<keyword evidence="2" id="KW-1185">Reference proteome</keyword>
<proteinExistence type="predicted"/>
<dbReference type="GeneID" id="39588598"/>
<protein>
    <submittedName>
        <fullName evidence="1">Uncharacterized protein</fullName>
    </submittedName>
</protein>
<accession>A0A427Y460</accession>
<dbReference type="Proteomes" id="UP000279236">
    <property type="component" value="Unassembled WGS sequence"/>
</dbReference>
<dbReference type="EMBL" id="RSCE01000002">
    <property type="protein sequence ID" value="RSH85871.1"/>
    <property type="molecule type" value="Genomic_DNA"/>
</dbReference>
<name>A0A427Y460_9TREE</name>